<dbReference type="EMBL" id="JBITWC010000003">
    <property type="protein sequence ID" value="MFI8748779.1"/>
    <property type="molecule type" value="Genomic_DNA"/>
</dbReference>
<gene>
    <name evidence="1" type="ORF">ACIGG6_02065</name>
</gene>
<name>A0ABW8BNI2_9GAMM</name>
<organism evidence="1 2">
    <name type="scientific">Vreelandella lionensis</name>
    <dbReference type="NCBI Taxonomy" id="1144478"/>
    <lineage>
        <taxon>Bacteria</taxon>
        <taxon>Pseudomonadati</taxon>
        <taxon>Pseudomonadota</taxon>
        <taxon>Gammaproteobacteria</taxon>
        <taxon>Oceanospirillales</taxon>
        <taxon>Halomonadaceae</taxon>
        <taxon>Vreelandella</taxon>
    </lineage>
</organism>
<proteinExistence type="predicted"/>
<reference evidence="1 2" key="1">
    <citation type="submission" date="2024-10" db="EMBL/GenBank/DDBJ databases">
        <title>The Natural Products Discovery Center: Release of the First 8490 Sequenced Strains for Exploring Actinobacteria Biosynthetic Diversity.</title>
        <authorList>
            <person name="Kalkreuter E."/>
            <person name="Kautsar S.A."/>
            <person name="Yang D."/>
            <person name="Bader C.D."/>
            <person name="Teijaro C.N."/>
            <person name="Fluegel L."/>
            <person name="Davis C.M."/>
            <person name="Simpson J.R."/>
            <person name="Lauterbach L."/>
            <person name="Steele A.D."/>
            <person name="Gui C."/>
            <person name="Meng S."/>
            <person name="Li G."/>
            <person name="Viehrig K."/>
            <person name="Ye F."/>
            <person name="Su P."/>
            <person name="Kiefer A.F."/>
            <person name="Nichols A."/>
            <person name="Cepeda A.J."/>
            <person name="Yan W."/>
            <person name="Fan B."/>
            <person name="Jiang Y."/>
            <person name="Adhikari A."/>
            <person name="Zheng C.-J."/>
            <person name="Schuster L."/>
            <person name="Cowan T.M."/>
            <person name="Smanski M.J."/>
            <person name="Chevrette M.G."/>
            <person name="De Carvalho L.P.S."/>
            <person name="Shen B."/>
        </authorList>
    </citation>
    <scope>NUCLEOTIDE SEQUENCE [LARGE SCALE GENOMIC DNA]</scope>
    <source>
        <strain evidence="1 2">NPDC077409</strain>
    </source>
</reference>
<evidence type="ECO:0000313" key="2">
    <source>
        <dbReference type="Proteomes" id="UP001614338"/>
    </source>
</evidence>
<dbReference type="RefSeq" id="WP_399841711.1">
    <property type="nucleotide sequence ID" value="NZ_JBITWC010000003.1"/>
</dbReference>
<evidence type="ECO:0000313" key="1">
    <source>
        <dbReference type="EMBL" id="MFI8748779.1"/>
    </source>
</evidence>
<keyword evidence="2" id="KW-1185">Reference proteome</keyword>
<protein>
    <submittedName>
        <fullName evidence="1">Uncharacterized protein</fullName>
    </submittedName>
</protein>
<dbReference type="Proteomes" id="UP001614338">
    <property type="component" value="Unassembled WGS sequence"/>
</dbReference>
<sequence>MTIADKLQLTLNTKQAIKSALITKGAEPTDVFSTYPALIESLATQGIATPQIIAPMDGAVQVSQQPIITGTLYFSADPDDGHAASTWEFASDSGFTNILHTSGRDTVNLESYDFLANGAEFTESEPVYARVTYESESGIEQTSPVISFDVFVINPGDVIDGDIIVGRHQGDWILVAPATKRALRKWGLYRINLPLPLNPVPDPNTGAYNTDVLTSPAYNSVSDGIGSVGSPAADYCRDMGYDLPNREVLDMIYQNRAIIDSSETTTGGKKLADIVNGGTAASNGYGYVWSSTLGHVTNNAMAHKFTDGNLLSSFRGDPLWVVPVKRISI</sequence>
<accession>A0ABW8BNI2</accession>
<comment type="caution">
    <text evidence="1">The sequence shown here is derived from an EMBL/GenBank/DDBJ whole genome shotgun (WGS) entry which is preliminary data.</text>
</comment>